<feature type="transmembrane region" description="Helical" evidence="1">
    <location>
        <begin position="577"/>
        <end position="595"/>
    </location>
</feature>
<accession>D0LQU7</accession>
<dbReference type="AlphaFoldDB" id="D0LQU7"/>
<dbReference type="OrthoDB" id="5497530at2"/>
<proteinExistence type="predicted"/>
<dbReference type="KEGG" id="hoh:Hoch_1067"/>
<keyword evidence="1" id="KW-0812">Transmembrane</keyword>
<name>D0LQU7_HALO1</name>
<sequence>MIRLLRWLGAGAVLAAFLSLVILTAIRLDLGESRFHSEVGQPGSVPQTATPERLGAGMPGLALSVLAVAPDGRRLVVGDQNGAFRSSDGGVTWKVLGVPKGRPGDTITVTPEARAFNVIFDADGALYASSYGSLLRSSDGGKSFEMHPDTGGDLYAIGRDDEGLFFCQLAEDGTPQAFTFDWPAGGELHLRARPAPPLTHEGLDERISVQLAGREVDVAARVLPGAGAERFAITSMGLFADAGDGVWQSKNGGLPVPSIKQVLVEGAGRRAAAIDYAGRLWSSDDLTSWSLAGAPLVAHAAFHDGRLVAVGTGGCAWWEGATEPEPACPPDSIFEDIFKENILYRHLEPGSERFRTKVSKIEVCAMRPDGASLLFAISFVCPYLSGYSAPRLVEEARSFGAFEAPFRVLRVDPAGAFELLPERELHGLGEFVEKRAASGSTSATLASACADRYQLGTNYDTVYRHAEDELGDGDVSGAGLAAWRFGIDERVVALQGDAGIELVELDEDCDPRWPSVSWMWSEDVAGPERGLYWSAKKAAGFREGERVRFLLPTNAGVWGVSVPIESPWNVRWLFHRAVYGPALWGAWALVAFALARSLRRARRRRAASGQGDAPPA</sequence>
<keyword evidence="3" id="KW-1185">Reference proteome</keyword>
<dbReference type="InterPro" id="IPR015943">
    <property type="entry name" value="WD40/YVTN_repeat-like_dom_sf"/>
</dbReference>
<evidence type="ECO:0000256" key="1">
    <source>
        <dbReference type="SAM" id="Phobius"/>
    </source>
</evidence>
<dbReference type="SUPFAM" id="SSF110296">
    <property type="entry name" value="Oligoxyloglucan reducing end-specific cellobiohydrolase"/>
    <property type="match status" value="1"/>
</dbReference>
<protein>
    <submittedName>
        <fullName evidence="2">Uncharacterized protein</fullName>
    </submittedName>
</protein>
<evidence type="ECO:0000313" key="2">
    <source>
        <dbReference type="EMBL" id="ACY13657.1"/>
    </source>
</evidence>
<dbReference type="RefSeq" id="WP_012826272.1">
    <property type="nucleotide sequence ID" value="NC_013440.1"/>
</dbReference>
<keyword evidence="1" id="KW-0472">Membrane</keyword>
<dbReference type="Gene3D" id="2.130.10.10">
    <property type="entry name" value="YVTN repeat-like/Quinoprotein amine dehydrogenase"/>
    <property type="match status" value="1"/>
</dbReference>
<dbReference type="CDD" id="cd15482">
    <property type="entry name" value="Sialidase_non-viral"/>
    <property type="match status" value="1"/>
</dbReference>
<reference evidence="2 3" key="1">
    <citation type="journal article" date="2010" name="Stand. Genomic Sci.">
        <title>Complete genome sequence of Haliangium ochraceum type strain (SMP-2).</title>
        <authorList>
            <consortium name="US DOE Joint Genome Institute (JGI-PGF)"/>
            <person name="Ivanova N."/>
            <person name="Daum C."/>
            <person name="Lang E."/>
            <person name="Abt B."/>
            <person name="Kopitz M."/>
            <person name="Saunders E."/>
            <person name="Lapidus A."/>
            <person name="Lucas S."/>
            <person name="Glavina Del Rio T."/>
            <person name="Nolan M."/>
            <person name="Tice H."/>
            <person name="Copeland A."/>
            <person name="Cheng J.F."/>
            <person name="Chen F."/>
            <person name="Bruce D."/>
            <person name="Goodwin L."/>
            <person name="Pitluck S."/>
            <person name="Mavromatis K."/>
            <person name="Pati A."/>
            <person name="Mikhailova N."/>
            <person name="Chen A."/>
            <person name="Palaniappan K."/>
            <person name="Land M."/>
            <person name="Hauser L."/>
            <person name="Chang Y.J."/>
            <person name="Jeffries C.D."/>
            <person name="Detter J.C."/>
            <person name="Brettin T."/>
            <person name="Rohde M."/>
            <person name="Goker M."/>
            <person name="Bristow J."/>
            <person name="Markowitz V."/>
            <person name="Eisen J.A."/>
            <person name="Hugenholtz P."/>
            <person name="Kyrpides N.C."/>
            <person name="Klenk H.P."/>
        </authorList>
    </citation>
    <scope>NUCLEOTIDE SEQUENCE [LARGE SCALE GENOMIC DNA]</scope>
    <source>
        <strain evidence="3">DSM 14365 / CIP 107738 / JCM 11303 / AJ 13395 / SMP-2</strain>
    </source>
</reference>
<organism evidence="2 3">
    <name type="scientific">Haliangium ochraceum (strain DSM 14365 / JCM 11303 / SMP-2)</name>
    <dbReference type="NCBI Taxonomy" id="502025"/>
    <lineage>
        <taxon>Bacteria</taxon>
        <taxon>Pseudomonadati</taxon>
        <taxon>Myxococcota</taxon>
        <taxon>Polyangia</taxon>
        <taxon>Haliangiales</taxon>
        <taxon>Kofleriaceae</taxon>
        <taxon>Haliangium</taxon>
    </lineage>
</organism>
<dbReference type="EMBL" id="CP001804">
    <property type="protein sequence ID" value="ACY13657.1"/>
    <property type="molecule type" value="Genomic_DNA"/>
</dbReference>
<keyword evidence="1" id="KW-1133">Transmembrane helix</keyword>
<dbReference type="Proteomes" id="UP000001880">
    <property type="component" value="Chromosome"/>
</dbReference>
<dbReference type="HOGENOM" id="CLU_443292_0_0_7"/>
<gene>
    <name evidence="2" type="ordered locus">Hoch_1067</name>
</gene>
<evidence type="ECO:0000313" key="3">
    <source>
        <dbReference type="Proteomes" id="UP000001880"/>
    </source>
</evidence>